<gene>
    <name evidence="1" type="ORF">FDP25_05605</name>
</gene>
<comment type="caution">
    <text evidence="1">The sequence shown here is derived from an EMBL/GenBank/DDBJ whole genome shotgun (WGS) entry which is preliminary data.</text>
</comment>
<keyword evidence="2" id="KW-1185">Reference proteome</keyword>
<organism evidence="1 2">
    <name type="scientific">Roseovarius bejariae</name>
    <dbReference type="NCBI Taxonomy" id="2576383"/>
    <lineage>
        <taxon>Bacteria</taxon>
        <taxon>Pseudomonadati</taxon>
        <taxon>Pseudomonadota</taxon>
        <taxon>Alphaproteobacteria</taxon>
        <taxon>Rhodobacterales</taxon>
        <taxon>Roseobacteraceae</taxon>
        <taxon>Roseovarius</taxon>
    </lineage>
</organism>
<protein>
    <recommendedName>
        <fullName evidence="3">Peptidase inhibitor I78 family protein</fullName>
    </recommendedName>
</protein>
<dbReference type="AlphaFoldDB" id="A0A844CXW7"/>
<evidence type="ECO:0000313" key="2">
    <source>
        <dbReference type="Proteomes" id="UP000564704"/>
    </source>
</evidence>
<dbReference type="Pfam" id="PF11720">
    <property type="entry name" value="Inhibitor_I78"/>
    <property type="match status" value="1"/>
</dbReference>
<proteinExistence type="predicted"/>
<name>A0A844CXW7_9RHOB</name>
<evidence type="ECO:0000313" key="1">
    <source>
        <dbReference type="EMBL" id="MRU14904.1"/>
    </source>
</evidence>
<dbReference type="Gene3D" id="3.30.10.10">
    <property type="entry name" value="Trypsin Inhibitor V, subunit A"/>
    <property type="match status" value="1"/>
</dbReference>
<dbReference type="EMBL" id="SZWE01000001">
    <property type="protein sequence ID" value="MRU14904.1"/>
    <property type="molecule type" value="Genomic_DNA"/>
</dbReference>
<sequence length="26" mass="3071">MTMDHRPDRLNVDLDEAGRITRIWCG</sequence>
<dbReference type="Proteomes" id="UP000564704">
    <property type="component" value="Unassembled WGS sequence"/>
</dbReference>
<evidence type="ECO:0008006" key="3">
    <source>
        <dbReference type="Google" id="ProtNLM"/>
    </source>
</evidence>
<dbReference type="InterPro" id="IPR021719">
    <property type="entry name" value="Prot_inh_I78"/>
</dbReference>
<reference evidence="1 2" key="1">
    <citation type="submission" date="2019-05" db="EMBL/GenBank/DDBJ databases">
        <title>Roseovarius bejariae sp. nov., a moderately halophylic bacterium isolated from a saline soil in Rambla Salada (Murcia).</title>
        <authorList>
            <person name="Castro D.J."/>
            <person name="Gomez-Altuve A."/>
            <person name="Reina J.C."/>
            <person name="Rodriguez M."/>
            <person name="Sampedro I."/>
            <person name="Llamas I."/>
            <person name="Martinez-Checa F."/>
        </authorList>
    </citation>
    <scope>NUCLEOTIDE SEQUENCE [LARGE SCALE GENOMIC DNA]</scope>
    <source>
        <strain evidence="1 2">A21</strain>
    </source>
</reference>
<accession>A0A844CXW7</accession>